<gene>
    <name evidence="11" type="ORF">RRG08_065879</name>
</gene>
<sequence>MSTGWSTDVLGVSLRTWTCVAISLLICFRVYRNFECLKQELEVLADSHVNLQQAFVKFKVKSSLISKLSDESADDSYWGKQGGKRRDSTVILYNRVPKTGSTSFTGVTLDLCHMNGFSAIYVFVSHEERILSLESQMKFITNITSWDEKKPAIYHGHMPFIDFTRFGIKKRPIYINMVREPLDRLISHYYFLRYGDDFSPDKIRRKHGDNETFDECVAREGLDCSPERLWLQVPYFCGHHPTCRRAGSEWALEEAKRNLVQHYLVVGITEEFESFLSVLEVVLPRFYHGATALLEKGAARKVNRTARTFRLFQELNIDG</sequence>
<keyword evidence="10" id="KW-0325">Glycoprotein</keyword>
<dbReference type="Proteomes" id="UP001283361">
    <property type="component" value="Unassembled WGS sequence"/>
</dbReference>
<comment type="subcellular location">
    <subcellularLocation>
        <location evidence="1">Golgi apparatus membrane</location>
        <topology evidence="1">Single-pass type II membrane protein</topology>
    </subcellularLocation>
</comment>
<evidence type="ECO:0000256" key="1">
    <source>
        <dbReference type="ARBA" id="ARBA00004323"/>
    </source>
</evidence>
<dbReference type="AlphaFoldDB" id="A0AAE0ZGI9"/>
<dbReference type="GO" id="GO:0009101">
    <property type="term" value="P:glycoprotein biosynthetic process"/>
    <property type="evidence" value="ECO:0007669"/>
    <property type="project" value="UniProtKB-ARBA"/>
</dbReference>
<dbReference type="EMBL" id="JAWDGP010003978">
    <property type="protein sequence ID" value="KAK3769043.1"/>
    <property type="molecule type" value="Genomic_DNA"/>
</dbReference>
<keyword evidence="12" id="KW-1185">Reference proteome</keyword>
<evidence type="ECO:0000256" key="4">
    <source>
        <dbReference type="ARBA" id="ARBA00022692"/>
    </source>
</evidence>
<dbReference type="PANTHER" id="PTHR12129:SF17">
    <property type="entry name" value="HEPARAN SULFATE 2-O-SULFOTRANSFERASE 1"/>
    <property type="match status" value="1"/>
</dbReference>
<name>A0AAE0ZGI9_9GAST</name>
<evidence type="ECO:0008006" key="13">
    <source>
        <dbReference type="Google" id="ProtNLM"/>
    </source>
</evidence>
<dbReference type="InterPro" id="IPR027417">
    <property type="entry name" value="P-loop_NTPase"/>
</dbReference>
<keyword evidence="9" id="KW-1015">Disulfide bond</keyword>
<evidence type="ECO:0000256" key="5">
    <source>
        <dbReference type="ARBA" id="ARBA00022968"/>
    </source>
</evidence>
<evidence type="ECO:0000313" key="11">
    <source>
        <dbReference type="EMBL" id="KAK3769043.1"/>
    </source>
</evidence>
<dbReference type="GO" id="GO:0004394">
    <property type="term" value="F:heparan sulfate 2-sulfotransferase activity"/>
    <property type="evidence" value="ECO:0007669"/>
    <property type="project" value="TreeGrafter"/>
</dbReference>
<keyword evidence="4" id="KW-0812">Transmembrane</keyword>
<comment type="similarity">
    <text evidence="2">Belongs to the sulfotransferase 3 family.</text>
</comment>
<evidence type="ECO:0000256" key="10">
    <source>
        <dbReference type="ARBA" id="ARBA00023180"/>
    </source>
</evidence>
<keyword evidence="3" id="KW-0808">Transferase</keyword>
<dbReference type="InterPro" id="IPR005331">
    <property type="entry name" value="Sulfotransferase"/>
</dbReference>
<dbReference type="SUPFAM" id="SSF52540">
    <property type="entry name" value="P-loop containing nucleoside triphosphate hydrolases"/>
    <property type="match status" value="1"/>
</dbReference>
<evidence type="ECO:0000256" key="7">
    <source>
        <dbReference type="ARBA" id="ARBA00023034"/>
    </source>
</evidence>
<dbReference type="Pfam" id="PF03567">
    <property type="entry name" value="Sulfotransfer_2"/>
    <property type="match status" value="1"/>
</dbReference>
<keyword evidence="7" id="KW-0333">Golgi apparatus</keyword>
<evidence type="ECO:0000256" key="9">
    <source>
        <dbReference type="ARBA" id="ARBA00023157"/>
    </source>
</evidence>
<evidence type="ECO:0000256" key="2">
    <source>
        <dbReference type="ARBA" id="ARBA00010569"/>
    </source>
</evidence>
<dbReference type="InterPro" id="IPR007734">
    <property type="entry name" value="Heparan_SO4_2-O-STrfase"/>
</dbReference>
<reference evidence="11" key="1">
    <citation type="journal article" date="2023" name="G3 (Bethesda)">
        <title>A reference genome for the long-term kleptoplast-retaining sea slug Elysia crispata morphotype clarki.</title>
        <authorList>
            <person name="Eastman K.E."/>
            <person name="Pendleton A.L."/>
            <person name="Shaikh M.A."/>
            <person name="Suttiyut T."/>
            <person name="Ogas R."/>
            <person name="Tomko P."/>
            <person name="Gavelis G."/>
            <person name="Widhalm J.R."/>
            <person name="Wisecaver J.H."/>
        </authorList>
    </citation>
    <scope>NUCLEOTIDE SEQUENCE</scope>
    <source>
        <strain evidence="11">ECLA1</strain>
    </source>
</reference>
<proteinExistence type="inferred from homology"/>
<accession>A0AAE0ZGI9</accession>
<evidence type="ECO:0000256" key="3">
    <source>
        <dbReference type="ARBA" id="ARBA00022679"/>
    </source>
</evidence>
<dbReference type="FunFam" id="3.40.50.300:FF:001418">
    <property type="entry name" value="Heparan sulfate 2-o-sulfotransferase"/>
    <property type="match status" value="1"/>
</dbReference>
<keyword evidence="6" id="KW-1133">Transmembrane helix</keyword>
<keyword evidence="5" id="KW-0735">Signal-anchor</keyword>
<dbReference type="Gene3D" id="3.40.50.300">
    <property type="entry name" value="P-loop containing nucleotide triphosphate hydrolases"/>
    <property type="match status" value="1"/>
</dbReference>
<comment type="caution">
    <text evidence="11">The sequence shown here is derived from an EMBL/GenBank/DDBJ whole genome shotgun (WGS) entry which is preliminary data.</text>
</comment>
<dbReference type="GO" id="GO:0000139">
    <property type="term" value="C:Golgi membrane"/>
    <property type="evidence" value="ECO:0007669"/>
    <property type="project" value="UniProtKB-SubCell"/>
</dbReference>
<dbReference type="PANTHER" id="PTHR12129">
    <property type="entry name" value="HEPARAN SULFATE 2-O-SULFOTRANSFERASE"/>
    <property type="match status" value="1"/>
</dbReference>
<protein>
    <recommendedName>
        <fullName evidence="13">Heparan sulfate 2-O-sulfotransferase 1</fullName>
    </recommendedName>
</protein>
<evidence type="ECO:0000256" key="6">
    <source>
        <dbReference type="ARBA" id="ARBA00022989"/>
    </source>
</evidence>
<evidence type="ECO:0000256" key="8">
    <source>
        <dbReference type="ARBA" id="ARBA00023136"/>
    </source>
</evidence>
<organism evidence="11 12">
    <name type="scientific">Elysia crispata</name>
    <name type="common">lettuce slug</name>
    <dbReference type="NCBI Taxonomy" id="231223"/>
    <lineage>
        <taxon>Eukaryota</taxon>
        <taxon>Metazoa</taxon>
        <taxon>Spiralia</taxon>
        <taxon>Lophotrochozoa</taxon>
        <taxon>Mollusca</taxon>
        <taxon>Gastropoda</taxon>
        <taxon>Heterobranchia</taxon>
        <taxon>Euthyneura</taxon>
        <taxon>Panpulmonata</taxon>
        <taxon>Sacoglossa</taxon>
        <taxon>Placobranchoidea</taxon>
        <taxon>Plakobranchidae</taxon>
        <taxon>Elysia</taxon>
    </lineage>
</organism>
<keyword evidence="8" id="KW-0472">Membrane</keyword>
<evidence type="ECO:0000313" key="12">
    <source>
        <dbReference type="Proteomes" id="UP001283361"/>
    </source>
</evidence>